<feature type="active site" description="Proton donor; for dehydratase activity" evidence="8">
    <location>
        <position position="1523"/>
    </location>
</feature>
<evidence type="ECO:0000256" key="8">
    <source>
        <dbReference type="PROSITE-ProRule" id="PRU01363"/>
    </source>
</evidence>
<evidence type="ECO:0000256" key="1">
    <source>
        <dbReference type="ARBA" id="ARBA00004721"/>
    </source>
</evidence>
<dbReference type="InterPro" id="IPR050091">
    <property type="entry name" value="PKS_NRPS_Biosynth_Enz"/>
</dbReference>
<dbReference type="InterPro" id="IPR029058">
    <property type="entry name" value="AB_hydrolase_fold"/>
</dbReference>
<dbReference type="Pfam" id="PF18558">
    <property type="entry name" value="HTH_51"/>
    <property type="match status" value="1"/>
</dbReference>
<dbReference type="InterPro" id="IPR049900">
    <property type="entry name" value="PKS_mFAS_DH"/>
</dbReference>
<dbReference type="SMART" id="SM00827">
    <property type="entry name" value="PKS_AT"/>
    <property type="match status" value="1"/>
</dbReference>
<dbReference type="Gene3D" id="1.10.1200.10">
    <property type="entry name" value="ACP-like"/>
    <property type="match status" value="2"/>
</dbReference>
<evidence type="ECO:0000256" key="4">
    <source>
        <dbReference type="ARBA" id="ARBA00022603"/>
    </source>
</evidence>
<dbReference type="InterPro" id="IPR001227">
    <property type="entry name" value="Ac_transferase_dom_sf"/>
</dbReference>
<evidence type="ECO:0000256" key="9">
    <source>
        <dbReference type="SAM" id="MobiDB-lite"/>
    </source>
</evidence>
<dbReference type="Pfam" id="PF21089">
    <property type="entry name" value="PKS_DH_N"/>
    <property type="match status" value="1"/>
</dbReference>
<dbReference type="EMBL" id="JZBS01002061">
    <property type="protein sequence ID" value="KKK20296.1"/>
    <property type="molecule type" value="Genomic_DNA"/>
</dbReference>
<dbReference type="SUPFAM" id="SSF53335">
    <property type="entry name" value="S-adenosyl-L-methionine-dependent methyltransferases"/>
    <property type="match status" value="1"/>
</dbReference>
<feature type="region of interest" description="Disordered" evidence="9">
    <location>
        <begin position="1623"/>
        <end position="1647"/>
    </location>
</feature>
<dbReference type="SMART" id="SM00825">
    <property type="entry name" value="PKS_KS"/>
    <property type="match status" value="1"/>
</dbReference>
<dbReference type="InterPro" id="IPR013217">
    <property type="entry name" value="Methyltransf_12"/>
</dbReference>
<dbReference type="GO" id="GO:0006508">
    <property type="term" value="P:proteolysis"/>
    <property type="evidence" value="ECO:0007669"/>
    <property type="project" value="InterPro"/>
</dbReference>
<dbReference type="PROSITE" id="PS50075">
    <property type="entry name" value="CARRIER"/>
    <property type="match status" value="2"/>
</dbReference>
<dbReference type="Pfam" id="PF02801">
    <property type="entry name" value="Ketoacyl-synt_C"/>
    <property type="match status" value="1"/>
</dbReference>
<evidence type="ECO:0000259" key="10">
    <source>
        <dbReference type="PROSITE" id="PS50075"/>
    </source>
</evidence>
<reference evidence="13 14" key="1">
    <citation type="submission" date="2015-02" db="EMBL/GenBank/DDBJ databases">
        <title>Draft Genome Sequences of Two Closely-Related Aflatoxigenic Aspergillus Species Obtained from the Cote d'Ivoire.</title>
        <authorList>
            <person name="Moore G.G."/>
            <person name="Beltz S.B."/>
            <person name="Mack B.M."/>
        </authorList>
    </citation>
    <scope>NUCLEOTIDE SEQUENCE [LARGE SCALE GENOMIC DNA]</scope>
    <source>
        <strain evidence="13 14">SRRC1468</strain>
    </source>
</reference>
<dbReference type="Gene3D" id="3.40.47.10">
    <property type="match status" value="1"/>
</dbReference>
<comment type="caution">
    <text evidence="13">The sequence shown here is derived from an EMBL/GenBank/DDBJ whole genome shotgun (WGS) entry which is preliminary data.</text>
</comment>
<dbReference type="CDD" id="cd00833">
    <property type="entry name" value="PKS"/>
    <property type="match status" value="1"/>
</dbReference>
<feature type="compositionally biased region" description="Polar residues" evidence="9">
    <location>
        <begin position="1859"/>
        <end position="1873"/>
    </location>
</feature>
<dbReference type="InterPro" id="IPR036736">
    <property type="entry name" value="ACP-like_sf"/>
</dbReference>
<dbReference type="InterPro" id="IPR014043">
    <property type="entry name" value="Acyl_transferase_dom"/>
</dbReference>
<dbReference type="Pfam" id="PF14765">
    <property type="entry name" value="PS-DH"/>
    <property type="match status" value="1"/>
</dbReference>
<evidence type="ECO:0000259" key="11">
    <source>
        <dbReference type="PROSITE" id="PS52004"/>
    </source>
</evidence>
<dbReference type="SUPFAM" id="SSF52151">
    <property type="entry name" value="FabD/lysophospholipase-like"/>
    <property type="match status" value="1"/>
</dbReference>
<evidence type="ECO:0000256" key="3">
    <source>
        <dbReference type="ARBA" id="ARBA00022553"/>
    </source>
</evidence>
<evidence type="ECO:0008006" key="15">
    <source>
        <dbReference type="Google" id="ProtNLM"/>
    </source>
</evidence>
<comment type="pathway">
    <text evidence="1">Secondary metabolite biosynthesis; terpenoid biosynthesis.</text>
</comment>
<keyword evidence="14" id="KW-1185">Reference proteome</keyword>
<dbReference type="STRING" id="308745.A0A0F8VB73"/>
<dbReference type="GO" id="GO:0008168">
    <property type="term" value="F:methyltransferase activity"/>
    <property type="evidence" value="ECO:0007669"/>
    <property type="project" value="UniProtKB-KW"/>
</dbReference>
<dbReference type="InterPro" id="IPR049552">
    <property type="entry name" value="PKS_DH_N"/>
</dbReference>
<dbReference type="InterPro" id="IPR032088">
    <property type="entry name" value="SAT"/>
</dbReference>
<dbReference type="SUPFAM" id="SSF47336">
    <property type="entry name" value="ACP-like"/>
    <property type="match status" value="2"/>
</dbReference>
<evidence type="ECO:0000256" key="5">
    <source>
        <dbReference type="ARBA" id="ARBA00022679"/>
    </source>
</evidence>
<feature type="domain" description="Carrier" evidence="10">
    <location>
        <begin position="1782"/>
        <end position="1856"/>
    </location>
</feature>
<proteinExistence type="predicted"/>
<dbReference type="InterPro" id="IPR042104">
    <property type="entry name" value="PKS_dehydratase_sf"/>
</dbReference>
<name>A0A0F8VB73_9EURO</name>
<dbReference type="Pfam" id="PF08242">
    <property type="entry name" value="Methyltransf_12"/>
    <property type="match status" value="1"/>
</dbReference>
<keyword evidence="4" id="KW-0489">Methyltransferase</keyword>
<gene>
    <name evidence="13" type="ORF">ARAM_002427</name>
</gene>
<dbReference type="Pfam" id="PF00326">
    <property type="entry name" value="Peptidase_S9"/>
    <property type="match status" value="1"/>
</dbReference>
<keyword evidence="6" id="KW-0511">Multifunctional enzyme</keyword>
<keyword evidence="5" id="KW-0808">Transferase</keyword>
<dbReference type="InterPro" id="IPR020807">
    <property type="entry name" value="PKS_DH"/>
</dbReference>
<dbReference type="InterPro" id="IPR016035">
    <property type="entry name" value="Acyl_Trfase/lysoPLipase"/>
</dbReference>
<dbReference type="PROSITE" id="PS52004">
    <property type="entry name" value="KS3_2"/>
    <property type="match status" value="1"/>
</dbReference>
<organism evidence="13 14">
    <name type="scientific">Aspergillus rambellii</name>
    <dbReference type="NCBI Taxonomy" id="308745"/>
    <lineage>
        <taxon>Eukaryota</taxon>
        <taxon>Fungi</taxon>
        <taxon>Dikarya</taxon>
        <taxon>Ascomycota</taxon>
        <taxon>Pezizomycotina</taxon>
        <taxon>Eurotiomycetes</taxon>
        <taxon>Eurotiomycetidae</taxon>
        <taxon>Eurotiales</taxon>
        <taxon>Aspergillaceae</taxon>
        <taxon>Aspergillus</taxon>
        <taxon>Aspergillus subgen. Nidulantes</taxon>
    </lineage>
</organism>
<dbReference type="SMART" id="SM01294">
    <property type="entry name" value="PKS_PP_betabranch"/>
    <property type="match status" value="1"/>
</dbReference>
<feature type="domain" description="PKS/mFAS DH" evidence="12">
    <location>
        <begin position="1305"/>
        <end position="1615"/>
    </location>
</feature>
<dbReference type="PANTHER" id="PTHR43775">
    <property type="entry name" value="FATTY ACID SYNTHASE"/>
    <property type="match status" value="1"/>
</dbReference>
<keyword evidence="3" id="KW-0597">Phosphoprotein</keyword>
<dbReference type="InterPro" id="IPR049551">
    <property type="entry name" value="PKS_DH_C"/>
</dbReference>
<dbReference type="InterPro" id="IPR020806">
    <property type="entry name" value="PKS_PP-bd"/>
</dbReference>
<dbReference type="SMART" id="SM00826">
    <property type="entry name" value="PKS_DH"/>
    <property type="match status" value="1"/>
</dbReference>
<keyword evidence="2" id="KW-0596">Phosphopantetheine</keyword>
<dbReference type="GO" id="GO:0031177">
    <property type="term" value="F:phosphopantetheine binding"/>
    <property type="evidence" value="ECO:0007669"/>
    <property type="project" value="InterPro"/>
</dbReference>
<dbReference type="InterPro" id="IPR016039">
    <property type="entry name" value="Thiolase-like"/>
</dbReference>
<dbReference type="Gene3D" id="3.40.50.150">
    <property type="entry name" value="Vaccinia Virus protein VP39"/>
    <property type="match status" value="1"/>
</dbReference>
<feature type="active site" description="Proton acceptor; for dehydratase activity" evidence="8">
    <location>
        <position position="1338"/>
    </location>
</feature>
<dbReference type="SUPFAM" id="SSF53901">
    <property type="entry name" value="Thiolase-like"/>
    <property type="match status" value="1"/>
</dbReference>
<dbReference type="InterPro" id="IPR029063">
    <property type="entry name" value="SAM-dependent_MTases_sf"/>
</dbReference>
<dbReference type="GO" id="GO:0004312">
    <property type="term" value="F:fatty acid synthase activity"/>
    <property type="evidence" value="ECO:0007669"/>
    <property type="project" value="TreeGrafter"/>
</dbReference>
<dbReference type="Pfam" id="PF00550">
    <property type="entry name" value="PP-binding"/>
    <property type="match status" value="2"/>
</dbReference>
<dbReference type="SUPFAM" id="SSF53474">
    <property type="entry name" value="alpha/beta-Hydrolases"/>
    <property type="match status" value="1"/>
</dbReference>
<dbReference type="InterPro" id="IPR006162">
    <property type="entry name" value="Ppantetheine_attach_site"/>
</dbReference>
<evidence type="ECO:0000256" key="7">
    <source>
        <dbReference type="ARBA" id="ARBA00047988"/>
    </source>
</evidence>
<dbReference type="InterPro" id="IPR009081">
    <property type="entry name" value="PP-bd_ACP"/>
</dbReference>
<protein>
    <recommendedName>
        <fullName evidence="15">Carrier domain-containing protein</fullName>
    </recommendedName>
</protein>
<dbReference type="SMART" id="SM00823">
    <property type="entry name" value="PKS_PP"/>
    <property type="match status" value="2"/>
</dbReference>
<evidence type="ECO:0000256" key="2">
    <source>
        <dbReference type="ARBA" id="ARBA00022450"/>
    </source>
</evidence>
<dbReference type="GO" id="GO:0006633">
    <property type="term" value="P:fatty acid biosynthetic process"/>
    <property type="evidence" value="ECO:0007669"/>
    <property type="project" value="TreeGrafter"/>
</dbReference>
<feature type="region of interest" description="Disordered" evidence="9">
    <location>
        <begin position="1859"/>
        <end position="1878"/>
    </location>
</feature>
<dbReference type="Gene3D" id="3.30.70.3290">
    <property type="match status" value="1"/>
</dbReference>
<evidence type="ECO:0000259" key="12">
    <source>
        <dbReference type="PROSITE" id="PS52019"/>
    </source>
</evidence>
<sequence>MSVTNLRKSLLLIGPQRSRVTAKALSELRSTIINTPRLAFLQAAINELPSVWPTIIEAYPALEKVHGDKTLQTLQQIFKGGELENLDMFPEGMGSMLFDVITVLYHVVDLWELVTGEVQSSILPNTSTKCDRTLGDVQGFCIGFLTAAAVSGSKNLAELEKHIAVALRLAVCAGALVELDSLKLGASQNRAVSFSVSWNSEADHQEFTGILSLWPDAYVSCLTDTNRVTVTVPTSEASSLEQKLSAIGMSVQPISLQGRYHFESAHGDGVRALKALCEGNPSFQLPNSAELQLPLRSNVDGGLISTGTLHDIALESILLRQCQWYQTVQAAITSSAIAADDILPVGPEATIPRSVAKSPLSKSKPNGVTNGIGHELKNGSGAEDGVNALDDAATLQDTSAVAVVGMACRYPNADTLEEFWKMICAGESAVRTIPEDRFKLSETAREPKGTFWGNFLRNPDVFDNRFFGISGREAKYMDPQQRLVLQVAYEALESAGYFGLKSSPDKSSLDVGCYLGVGSVDYGDNIASHDASAFSALGSLRAFISGRVSHYFGWSGPSITYDTACSSGAVAIHAAVNAIRAQECSMALAGGVNVITSPALFQNLAAASFLSPTGASKAFDAGANGYCRGEGAGLVLLKPLARALADGDSVLAVITGSAVNQGANCSPITVPVSESQSALYRKALDISGIDPKEVSFVEAHGTGTPVGDPIECESIRRTFGGPDRTSQLYIGSVKDNIGHTEAASGAAALIKTIMMMQKRVVPKQANFTRLNPKITSLEEDRVAVSQNTQPWDVATRIAVVNNYGAAGSNAAIVLREPASEENNVPAQGTTAPHLVEAEIPFFISAKTAESLQEYCRVLKGSLASIEDAQRARATWTLAYNLAVKQNRDFDYNYAFTASNLAEVATKLDQATTTTLNKLPSTKRSVVLCIGGQNGQTVHLDETMLRSSKLLEKHLNDCDRTCHSLGLPSLFPAIFKGEPVDDLVSLHCMLFSLQYASAKSWLDSGLQVDTIVGHSFGQLTALAVAGALSLSDGLRVISERARLIQSSWGNEAGAMLSVQGEKGKLQHLMDTTKSKYPEFTADIACYNGPSSVVLAGDRASLNAVEQVADLEGLSDSLKLTRLPNTHAFHSSLMDGILPGLREVAATLTFKRPAIHIEACSQNQDWNGLITADMLVQHSRDPVYFDLAVKRIADRLGSCVFVEAGSASPIVPMARRALMDMKNEGEHTFIPVDIGPPNALSKFAGATCNLWSAGVKAQYWPFHHSQKAPSTWINLPPYQFENTAHWMPYIERNVTIPEPTPVVVKAEPLQLLDLLERTQQSIKFRVNCMHEMFELCTTGHAVLGQSLCPASMYVEIAVRAANVLAFGKGSSIAPRVRDLKISSPLSIKTDQTVLLQLVPITTEQDTWEFTVMSPGPLAGGHLTRHATGTVSLIQADRYFQASRMQFLERIIGQNKYEHLLNTPGSNALNGKIVYQVFGQVVDYAPYYRGVKEIVSQNNQAVGVVALPSNQIAVMNEANCDPITLDNFLQVAGIHVNCLTERNEDEVFICTELGELFLSDKFLAKRREIQTWNVYSSFEKSSGKTLVNDIFVFDPQTGDLLVVFLGAIFQAVPLKSLARTLAKLNSSASPADPESHPRTVLPKPIDSGLQSGYPVAKEERKMPMNGEPVGRTPVNAGIQNAGEEIRQLLSRVIEIPIEDVQPSSSLVDLGVDSLMSTDVLNEIKSRFNVTISASEFLEIPDVQSLARRLGPVTSMSQVQLPSSHPQQASAPAAVTAVSVAQKNIPSAFSQVQQFLGDILGVPISEIAATTPLGDLGVDSLMATEVLTELKKQFGVTIPLDEFQDIEDVGSLAGRLNLQPSASSAPAITSQQSNGQDPSDRFDDVGSKRPFVSLTHESFVQVRREFDDISKLTNLTGFYESVYPAQMDLVVTYVAEAFQSFGCALANLAPGDKILDIQVLKKHQKVKSQIYRILEDARIIQQDSTGQFVRTSTALPQGQSEQLHQAIISQYPQHAYEHDLLASTGSKLADCLTGRTDPLSILFGSAQARTLMENVYTHAPMFKTGTINLAHYLVDIFNNFKERRPIRILELGAGTGGTTKHLIEELTATKQELEYTFTDLSPSLVAAARRKFAKYPFMKYTVFNIEEEPAPQFLAQYDIVISTNCIHATKDLTRSCTNINKVLRPSGILCLVELTRNLFWFDLVFGLLEGWWLFEDGRQHALANENLWRKHLSRSGFHWMDWTVGDSEESNLLRVITASPSELAQAETVEFKRVGDVALQADIYYPQNTSQAVLPVALMIHGGGHVMLSRKDIRPAQTQTLLDAGFLPVSIDYRLCPEMTLADGPMRDVCDALSWCRTVLPTLTLQRPDIRVDGSRVVAVGWSTGGHLALTLGFTAPQAGVQAPNAILAFYCPSDYEDPFWKQPNLPFGQGAQLSNGSSLQYNLLEGVYDHPITAYNPPAAKRAMGGWMNPTDPRSRIALHMNWKGRALHVLLNGLSPQKSNGISTDDYTDGLPEPSLEQIQSVSPLAHIQRGAYQVPTFIIHGTNDDLIPWQQAKRTYDELRKHDVVAEIRILEGAVHLFDLYRSYEVDENAKRVIKEGYEFLSRQAAA</sequence>
<comment type="catalytic activity">
    <reaction evidence="7">
        <text>3 malonyl-CoA + acetyl-CoA + 2 S-adenosyl-L-methionine = 3,5-dimethylorsellinate + 2 S-adenosyl-L-homocysteine + 3 CO2 + 4 CoA</text>
        <dbReference type="Rhea" id="RHEA:49628"/>
        <dbReference type="ChEBI" id="CHEBI:16526"/>
        <dbReference type="ChEBI" id="CHEBI:57287"/>
        <dbReference type="ChEBI" id="CHEBI:57288"/>
        <dbReference type="ChEBI" id="CHEBI:57384"/>
        <dbReference type="ChEBI" id="CHEBI:57856"/>
        <dbReference type="ChEBI" id="CHEBI:59789"/>
        <dbReference type="ChEBI" id="CHEBI:131856"/>
    </reaction>
    <physiologicalReaction direction="left-to-right" evidence="7">
        <dbReference type="Rhea" id="RHEA:49629"/>
    </physiologicalReaction>
</comment>
<dbReference type="SUPFAM" id="SSF55048">
    <property type="entry name" value="Probable ACP-binding domain of malonyl-CoA ACP transacylase"/>
    <property type="match status" value="1"/>
</dbReference>
<dbReference type="PANTHER" id="PTHR43775:SF21">
    <property type="entry name" value="NON-REDUCING POLYKETIDE SYNTHASE AUSA-RELATED"/>
    <property type="match status" value="1"/>
</dbReference>
<dbReference type="Pfam" id="PF20434">
    <property type="entry name" value="BD-FAE"/>
    <property type="match status" value="1"/>
</dbReference>
<dbReference type="InterPro" id="IPR014031">
    <property type="entry name" value="Ketoacyl_synth_C"/>
</dbReference>
<evidence type="ECO:0000313" key="13">
    <source>
        <dbReference type="EMBL" id="KKK20296.1"/>
    </source>
</evidence>
<dbReference type="CDD" id="cd02440">
    <property type="entry name" value="AdoMet_MTases"/>
    <property type="match status" value="1"/>
</dbReference>
<dbReference type="GO" id="GO:0032259">
    <property type="term" value="P:methylation"/>
    <property type="evidence" value="ECO:0007669"/>
    <property type="project" value="UniProtKB-KW"/>
</dbReference>
<dbReference type="Gene3D" id="3.40.50.1820">
    <property type="entry name" value="alpha/beta hydrolase"/>
    <property type="match status" value="1"/>
</dbReference>
<dbReference type="InterPro" id="IPR049492">
    <property type="entry name" value="BD-FAE-like_dom"/>
</dbReference>
<dbReference type="Gene3D" id="3.10.129.110">
    <property type="entry name" value="Polyketide synthase dehydratase"/>
    <property type="match status" value="1"/>
</dbReference>
<dbReference type="OrthoDB" id="429813at2759"/>
<dbReference type="InterPro" id="IPR014030">
    <property type="entry name" value="Ketoacyl_synth_N"/>
</dbReference>
<dbReference type="InterPro" id="IPR016036">
    <property type="entry name" value="Malonyl_transacylase_ACP-bd"/>
</dbReference>
<feature type="region of interest" description="N-terminal hotdog fold" evidence="8">
    <location>
        <begin position="1305"/>
        <end position="1435"/>
    </location>
</feature>
<dbReference type="Gene3D" id="3.40.366.10">
    <property type="entry name" value="Malonyl-Coenzyme A Acyl Carrier Protein, domain 2"/>
    <property type="match status" value="2"/>
</dbReference>
<dbReference type="PROSITE" id="PS00012">
    <property type="entry name" value="PHOSPHOPANTETHEINE"/>
    <property type="match status" value="2"/>
</dbReference>
<dbReference type="InterPro" id="IPR020841">
    <property type="entry name" value="PKS_Beta-ketoAc_synthase_dom"/>
</dbReference>
<dbReference type="InterPro" id="IPR001375">
    <property type="entry name" value="Peptidase_S9_cat"/>
</dbReference>
<dbReference type="Pfam" id="PF00109">
    <property type="entry name" value="ketoacyl-synt"/>
    <property type="match status" value="1"/>
</dbReference>
<accession>A0A0F8VB73</accession>
<dbReference type="GO" id="GO:0008236">
    <property type="term" value="F:serine-type peptidase activity"/>
    <property type="evidence" value="ECO:0007669"/>
    <property type="project" value="InterPro"/>
</dbReference>
<feature type="domain" description="Ketosynthase family 3 (KS3)" evidence="11">
    <location>
        <begin position="398"/>
        <end position="816"/>
    </location>
</feature>
<evidence type="ECO:0000256" key="6">
    <source>
        <dbReference type="ARBA" id="ARBA00023268"/>
    </source>
</evidence>
<dbReference type="Proteomes" id="UP000034291">
    <property type="component" value="Unassembled WGS sequence"/>
</dbReference>
<dbReference type="PROSITE" id="PS52019">
    <property type="entry name" value="PKS_MFAS_DH"/>
    <property type="match status" value="1"/>
</dbReference>
<dbReference type="GO" id="GO:0044550">
    <property type="term" value="P:secondary metabolite biosynthetic process"/>
    <property type="evidence" value="ECO:0007669"/>
    <property type="project" value="UniProtKB-ARBA"/>
</dbReference>
<feature type="region of interest" description="C-terminal hotdog fold" evidence="8">
    <location>
        <begin position="1463"/>
        <end position="1615"/>
    </location>
</feature>
<evidence type="ECO:0000313" key="14">
    <source>
        <dbReference type="Proteomes" id="UP000034291"/>
    </source>
</evidence>
<dbReference type="Pfam" id="PF16073">
    <property type="entry name" value="SAT"/>
    <property type="match status" value="1"/>
</dbReference>
<feature type="domain" description="Carrier" evidence="10">
    <location>
        <begin position="1676"/>
        <end position="1750"/>
    </location>
</feature>
<dbReference type="Pfam" id="PF00698">
    <property type="entry name" value="Acyl_transf_1"/>
    <property type="match status" value="1"/>
</dbReference>
<dbReference type="InterPro" id="IPR041068">
    <property type="entry name" value="HTH_51"/>
</dbReference>